<sequence>MVKTASHSRLKKWMIRLGWVTVILLFLIAALRFSLTTDPVRNWVKNYTVNAINSQLNANLSIGYLSGDLWRGITLEKIQLNVEDEATLASIDSVHATYSIWSFFSDQMVVSDLNVYKPVTHLEQQNGRWNMENLIKPTPPPDTTSSVFPFRIDHLSIAGGELHINGDSLALTTPIEIANIELFGNLDIKESDFEAKVEALDFEFNHIAEGKKVFVESAATFKNKQLTLEELQLSTAESSLRSSGLVNLSDSTVELALSANPLSFQDLVPYSEELSLQQEIEAEISLTGSSGDYKASLQARSKDIYNFNAEADLKWAPGSGSDLERLQMQADRLDLQSLLGDTTLPAIEELDLNFTGNVPLADYQQSKGDLELTIAQLAHPSVTFNQIESKAQLQNQELAIDFQAMENKQKLSSSITIQQVWGNPGIRGEIRAQRINPGYWSQNEMLDSEWDIVSTFFGAGWYPEESPWKYHISAIDHSKNRSYNRKLSMQGQVNMNGLTTKGRLNLGDGLVKVDARLNELQDQPTYNFNLGMDQLDLGEVFQIDSLQTSLNGSVSGKGTGFTPADMQLNLALAIDSSVVNKESIYQLDGKISVIDTVAEVKGIELSSMIADGMIKGQRHLQNPLDPDNRFNINLRVKDISSLAPLMGVDTVAAEGTVNAELHLAEGNDLQMESTFELSNIVLDELFTTKQAHGDISAVIKEKNEYALDINLISPVISDIQLHDVWIKTAGEVREDETAGNYELRFSGTSGEYLEQRGQYAVSDDSTNVRISEFDIVSPDLVLSLNESFNVDFSKGVLRMDTLQMTSSSGAFVELAVPYADSLRQQGSLQGNSINLAPIQEALLKESYVNGILSGEMEFNRTDTTLRADGSIVMSGLSYQELNFDSLSIDGKIDEERLTGSLLVQDQGDELMWGKADVPFRLADPESLPDTFFDESVNGELRIRAIAMERFEPIFEELGFTETSGILTGRADLSGTAGSPQFSARTTLHQAVLSGVELDSVSAAVNYEHAQSVLNLNGSITSLKQTAAELETVLPFYMDFKTFEVTYPDGNDPISANIKTQDFNLAALNDFLDDQTARDLRGSISGNVMLSGPIDSLETNGAFTLRRGGIRIIPLGIRLNEMRSDIHFEKGQMRIAEFTTRSGNGRLNITGTTDFADFGISNMDIRLRTKNFRIANTNEMNAIVNADMRMQGPFYGAHLSGDLEFVSGFYELQNFGEESVENIKLDSETEEELNFSVFDSLSMDMNISFNRRFFVRNSQYLDMEMELDGSLDVVKEKGNDMQLFGTMNTADGYARPLGKRFEIEEGSVIFSGEPTNPQMSVRSMYAPPQTQEEIRIWYIIEGTVEDPKFKYESQPPMELENILSYTLFGQPFYALDSWQQVVTGSGNNTSATTIALDVLLDRVESLATRKLGIDVVRIDNTNTGGQTGTSVTTGWYINPKVFFAIQNVITGSTPNTGFQLEYLLRENLKLMLRQGNGIREGIDLKWEHDY</sequence>
<dbReference type="Proteomes" id="UP001207337">
    <property type="component" value="Unassembled WGS sequence"/>
</dbReference>
<evidence type="ECO:0000313" key="7">
    <source>
        <dbReference type="Proteomes" id="UP001207337"/>
    </source>
</evidence>
<dbReference type="Pfam" id="PF05359">
    <property type="entry name" value="DUF748"/>
    <property type="match status" value="1"/>
</dbReference>
<evidence type="ECO:0000313" key="6">
    <source>
        <dbReference type="EMBL" id="MCW9714186.1"/>
    </source>
</evidence>
<dbReference type="Pfam" id="PF04357">
    <property type="entry name" value="TamB"/>
    <property type="match status" value="1"/>
</dbReference>
<dbReference type="EMBL" id="JAJNDC010000004">
    <property type="protein sequence ID" value="MCW9714186.1"/>
    <property type="molecule type" value="Genomic_DNA"/>
</dbReference>
<dbReference type="InterPro" id="IPR008023">
    <property type="entry name" value="DUF748"/>
</dbReference>
<comment type="subcellular location">
    <subcellularLocation>
        <location evidence="1">Membrane</location>
        <topology evidence="1">Single-pass membrane protein</topology>
    </subcellularLocation>
</comment>
<gene>
    <name evidence="6" type="ORF">LQ318_14845</name>
</gene>
<evidence type="ECO:0000256" key="2">
    <source>
        <dbReference type="ARBA" id="ARBA00022692"/>
    </source>
</evidence>
<keyword evidence="2" id="KW-0812">Transmembrane</keyword>
<feature type="domain" description="Translocation and assembly module TamB C-terminal" evidence="5">
    <location>
        <begin position="1138"/>
        <end position="1489"/>
    </location>
</feature>
<accession>A0ABT3Q277</accession>
<reference evidence="6 7" key="1">
    <citation type="submission" date="2021-11" db="EMBL/GenBank/DDBJ databases">
        <title>Aliifidinibius sp. nov., a new bacterium isolated from saline soil.</title>
        <authorList>
            <person name="Galisteo C."/>
            <person name="De La Haba R."/>
            <person name="Sanchez-Porro C."/>
            <person name="Ventosa A."/>
        </authorList>
    </citation>
    <scope>NUCLEOTIDE SEQUENCE [LARGE SCALE GENOMIC DNA]</scope>
    <source>
        <strain evidence="6 7">KACC 190600</strain>
    </source>
</reference>
<evidence type="ECO:0000259" key="5">
    <source>
        <dbReference type="Pfam" id="PF04357"/>
    </source>
</evidence>
<evidence type="ECO:0000256" key="3">
    <source>
        <dbReference type="ARBA" id="ARBA00022989"/>
    </source>
</evidence>
<keyword evidence="4" id="KW-0472">Membrane</keyword>
<dbReference type="PANTHER" id="PTHR36985">
    <property type="entry name" value="TRANSLOCATION AND ASSEMBLY MODULE SUBUNIT TAMB"/>
    <property type="match status" value="1"/>
</dbReference>
<name>A0ABT3Q277_9BACT</name>
<dbReference type="PANTHER" id="PTHR36985:SF1">
    <property type="entry name" value="TRANSLOCATION AND ASSEMBLY MODULE SUBUNIT TAMB"/>
    <property type="match status" value="1"/>
</dbReference>
<evidence type="ECO:0000256" key="4">
    <source>
        <dbReference type="ARBA" id="ARBA00023136"/>
    </source>
</evidence>
<dbReference type="InterPro" id="IPR007452">
    <property type="entry name" value="TamB_C"/>
</dbReference>
<evidence type="ECO:0000256" key="1">
    <source>
        <dbReference type="ARBA" id="ARBA00004167"/>
    </source>
</evidence>
<keyword evidence="7" id="KW-1185">Reference proteome</keyword>
<dbReference type="RefSeq" id="WP_265791302.1">
    <property type="nucleotide sequence ID" value="NZ_BAABRS010000004.1"/>
</dbReference>
<keyword evidence="3" id="KW-1133">Transmembrane helix</keyword>
<proteinExistence type="predicted"/>
<comment type="caution">
    <text evidence="6">The sequence shown here is derived from an EMBL/GenBank/DDBJ whole genome shotgun (WGS) entry which is preliminary data.</text>
</comment>
<organism evidence="6 7">
    <name type="scientific">Fodinibius salicampi</name>
    <dbReference type="NCBI Taxonomy" id="1920655"/>
    <lineage>
        <taxon>Bacteria</taxon>
        <taxon>Pseudomonadati</taxon>
        <taxon>Balneolota</taxon>
        <taxon>Balneolia</taxon>
        <taxon>Balneolales</taxon>
        <taxon>Balneolaceae</taxon>
        <taxon>Fodinibius</taxon>
    </lineage>
</organism>
<protein>
    <submittedName>
        <fullName evidence="6">Translocation/assembly module TamB domain-containing protein</fullName>
    </submittedName>
</protein>